<reference evidence="2 3" key="1">
    <citation type="submission" date="2008-08" db="EMBL/GenBank/DDBJ databases">
        <title>Draft genome sequence of Bacteroides plebeius (DSM 17135).</title>
        <authorList>
            <person name="Sudarsanam P."/>
            <person name="Ley R."/>
            <person name="Guruge J."/>
            <person name="Turnbaugh P.J."/>
            <person name="Mahowald M."/>
            <person name="Liep D."/>
            <person name="Gordon J."/>
        </authorList>
    </citation>
    <scope>NUCLEOTIDE SEQUENCE [LARGE SCALE GENOMIC DNA]</scope>
    <source>
        <strain evidence="3">DSM 17135 / JCM 12973 / M2</strain>
    </source>
</reference>
<evidence type="ECO:0000313" key="3">
    <source>
        <dbReference type="Proteomes" id="UP000003452"/>
    </source>
</evidence>
<evidence type="ECO:0000313" key="2">
    <source>
        <dbReference type="EMBL" id="EDY95649.1"/>
    </source>
</evidence>
<evidence type="ECO:0008006" key="4">
    <source>
        <dbReference type="Google" id="ProtNLM"/>
    </source>
</evidence>
<feature type="signal peptide" evidence="1">
    <location>
        <begin position="1"/>
        <end position="34"/>
    </location>
</feature>
<reference evidence="2 3" key="2">
    <citation type="submission" date="2008-08" db="EMBL/GenBank/DDBJ databases">
        <authorList>
            <person name="Fulton L."/>
            <person name="Clifton S."/>
            <person name="Fulton B."/>
            <person name="Xu J."/>
            <person name="Minx P."/>
            <person name="Pepin K.H."/>
            <person name="Johnson M."/>
            <person name="Thiruvilangam P."/>
            <person name="Bhonagiri V."/>
            <person name="Nash W.E."/>
            <person name="Mardis E.R."/>
            <person name="Wilson R.K."/>
        </authorList>
    </citation>
    <scope>NUCLEOTIDE SEQUENCE [LARGE SCALE GENOMIC DNA]</scope>
    <source>
        <strain evidence="3">DSM 17135 / JCM 12973 / M2</strain>
    </source>
</reference>
<accession>B5CYW8</accession>
<evidence type="ECO:0000256" key="1">
    <source>
        <dbReference type="SAM" id="SignalP"/>
    </source>
</evidence>
<dbReference type="HOGENOM" id="CLU_051981_0_0_10"/>
<proteinExistence type="predicted"/>
<feature type="chain" id="PRO_5002829003" description="Carboxypeptidase regulatory-like domain-containing protein" evidence="1">
    <location>
        <begin position="35"/>
        <end position="437"/>
    </location>
</feature>
<sequence length="437" mass="46800">MTYLKTNKPKTIEKMKTTKLVAMALLLIAGACMSSCSVSDNEKSPEQVEDPIKDITEYYIVGQVKEGDNALSGVTVSTSGLDAVTTDENGQFTLTVNEQKEYVVDFVKDEYLQASTSIKLAGLTNRSSVAVSVLMTKKAKDATIADVSQNVLIESNGNTGETEVSNVSDESALKNVSSVGAYVPKEVVEEGTKVSMTEYIPEVASTQVGQQVSTPIMAVYIETQEGSIVASEENPVILSVNNPAEAGTAFQNVTVLKSSKSRADEVLGEAVYDVNTNSYNFTMSSGELDGNYEFRISSTRTSQTTTNSLIKEGKVDNSGNFEAQTDVKISYTASMGWTYVTAPSGELAELVKNAIVAQEGAEGTYSVNYEETTNVSGNSIMYWKAEGKYDTITYSFPLSDNSTITATLKKYTGVTFSYINASADQHSGGTSTSGNAQ</sequence>
<name>B5CYW8_PHOPM</name>
<comment type="caution">
    <text evidence="2">The sequence shown here is derived from an EMBL/GenBank/DDBJ whole genome shotgun (WGS) entry which is preliminary data.</text>
</comment>
<dbReference type="InterPro" id="IPR008969">
    <property type="entry name" value="CarboxyPept-like_regulatory"/>
</dbReference>
<protein>
    <recommendedName>
        <fullName evidence="4">Carboxypeptidase regulatory-like domain-containing protein</fullName>
    </recommendedName>
</protein>
<dbReference type="eggNOG" id="ENOG5033R47">
    <property type="taxonomic scope" value="Bacteria"/>
</dbReference>
<dbReference type="Gene3D" id="2.60.40.1120">
    <property type="entry name" value="Carboxypeptidase-like, regulatory domain"/>
    <property type="match status" value="1"/>
</dbReference>
<gene>
    <name evidence="2" type="ORF">BACPLE_01925</name>
</gene>
<dbReference type="EMBL" id="ABQC02000019">
    <property type="protein sequence ID" value="EDY95649.1"/>
    <property type="molecule type" value="Genomic_DNA"/>
</dbReference>
<organism evidence="2 3">
    <name type="scientific">Phocaeicola plebeius (strain DSM 17135 / JCM 12973 / CCUG 54634 / M2)</name>
    <name type="common">Bacteroides plebeius</name>
    <dbReference type="NCBI Taxonomy" id="484018"/>
    <lineage>
        <taxon>Bacteria</taxon>
        <taxon>Pseudomonadati</taxon>
        <taxon>Bacteroidota</taxon>
        <taxon>Bacteroidia</taxon>
        <taxon>Bacteroidales</taxon>
        <taxon>Bacteroidaceae</taxon>
        <taxon>Phocaeicola</taxon>
    </lineage>
</organism>
<keyword evidence="1" id="KW-0732">Signal</keyword>
<dbReference type="Proteomes" id="UP000003452">
    <property type="component" value="Unassembled WGS sequence"/>
</dbReference>
<dbReference type="AlphaFoldDB" id="B5CYW8"/>
<dbReference type="PROSITE" id="PS51257">
    <property type="entry name" value="PROKAR_LIPOPROTEIN"/>
    <property type="match status" value="1"/>
</dbReference>
<dbReference type="SUPFAM" id="SSF49464">
    <property type="entry name" value="Carboxypeptidase regulatory domain-like"/>
    <property type="match status" value="1"/>
</dbReference>